<accession>A0A1D3TTB6</accession>
<dbReference type="RefSeq" id="WP_091233121.1">
    <property type="nucleotide sequence ID" value="NZ_FMKA01000009.1"/>
</dbReference>
<dbReference type="GO" id="GO:0003700">
    <property type="term" value="F:DNA-binding transcription factor activity"/>
    <property type="evidence" value="ECO:0007669"/>
    <property type="project" value="InterPro"/>
</dbReference>
<dbReference type="PANTHER" id="PTHR38445">
    <property type="entry name" value="HTH-TYPE TRANSCRIPTIONAL REPRESSOR YTRA"/>
    <property type="match status" value="1"/>
</dbReference>
<dbReference type="InterPro" id="IPR000524">
    <property type="entry name" value="Tscrpt_reg_HTH_GntR"/>
</dbReference>
<sequence length="125" mass="14517">MILIDYKDRRPIYEQIAERFQELILKGVLEPDSQLLSVRNLAMELSINPNTIQRAYAELERGGYIYSVKGRGNFIAANDRLVQCKREEILEEVKELVRKAKDMGVSKEHLLDKVVECYEEGNKDD</sequence>
<keyword evidence="6" id="KW-1185">Reference proteome</keyword>
<reference evidence="5 6" key="1">
    <citation type="submission" date="2016-09" db="EMBL/GenBank/DDBJ databases">
        <authorList>
            <person name="Capua I."/>
            <person name="De Benedictis P."/>
            <person name="Joannis T."/>
            <person name="Lombin L.H."/>
            <person name="Cattoli G."/>
        </authorList>
    </citation>
    <scope>NUCLEOTIDE SEQUENCE [LARGE SCALE GENOMIC DNA]</scope>
    <source>
        <strain evidence="5 6">GluBS11</strain>
    </source>
</reference>
<keyword evidence="2" id="KW-0238">DNA-binding</keyword>
<evidence type="ECO:0000313" key="6">
    <source>
        <dbReference type="Proteomes" id="UP000199315"/>
    </source>
</evidence>
<dbReference type="SMART" id="SM00345">
    <property type="entry name" value="HTH_GNTR"/>
    <property type="match status" value="1"/>
</dbReference>
<evidence type="ECO:0000256" key="2">
    <source>
        <dbReference type="ARBA" id="ARBA00023125"/>
    </source>
</evidence>
<keyword evidence="1" id="KW-0805">Transcription regulation</keyword>
<name>A0A1D3TTB6_9FIRM</name>
<evidence type="ECO:0000259" key="4">
    <source>
        <dbReference type="PROSITE" id="PS50949"/>
    </source>
</evidence>
<dbReference type="InterPro" id="IPR036390">
    <property type="entry name" value="WH_DNA-bd_sf"/>
</dbReference>
<evidence type="ECO:0000256" key="1">
    <source>
        <dbReference type="ARBA" id="ARBA00023015"/>
    </source>
</evidence>
<dbReference type="AlphaFoldDB" id="A0A1D3TTB6"/>
<dbReference type="OrthoDB" id="9801546at2"/>
<dbReference type="PROSITE" id="PS50949">
    <property type="entry name" value="HTH_GNTR"/>
    <property type="match status" value="1"/>
</dbReference>
<dbReference type="CDD" id="cd07377">
    <property type="entry name" value="WHTH_GntR"/>
    <property type="match status" value="1"/>
</dbReference>
<dbReference type="InterPro" id="IPR036388">
    <property type="entry name" value="WH-like_DNA-bd_sf"/>
</dbReference>
<dbReference type="Gene3D" id="1.10.10.10">
    <property type="entry name" value="Winged helix-like DNA-binding domain superfamily/Winged helix DNA-binding domain"/>
    <property type="match status" value="1"/>
</dbReference>
<evidence type="ECO:0000313" key="5">
    <source>
        <dbReference type="EMBL" id="SCP97236.1"/>
    </source>
</evidence>
<dbReference type="Proteomes" id="UP000199315">
    <property type="component" value="Unassembled WGS sequence"/>
</dbReference>
<protein>
    <submittedName>
        <fullName evidence="5">GntR family transcriptional regulator</fullName>
    </submittedName>
</protein>
<feature type="domain" description="HTH gntR-type" evidence="4">
    <location>
        <begin position="10"/>
        <end position="78"/>
    </location>
</feature>
<evidence type="ECO:0000256" key="3">
    <source>
        <dbReference type="ARBA" id="ARBA00023163"/>
    </source>
</evidence>
<dbReference type="PANTHER" id="PTHR38445:SF9">
    <property type="entry name" value="HTH-TYPE TRANSCRIPTIONAL REPRESSOR YTRA"/>
    <property type="match status" value="1"/>
</dbReference>
<dbReference type="STRING" id="1619234.SAMN05421730_100953"/>
<keyword evidence="3" id="KW-0804">Transcription</keyword>
<gene>
    <name evidence="5" type="ORF">SAMN05421730_100953</name>
</gene>
<organism evidence="5 6">
    <name type="scientific">Anaerobium acetethylicum</name>
    <dbReference type="NCBI Taxonomy" id="1619234"/>
    <lineage>
        <taxon>Bacteria</taxon>
        <taxon>Bacillati</taxon>
        <taxon>Bacillota</taxon>
        <taxon>Clostridia</taxon>
        <taxon>Lachnospirales</taxon>
        <taxon>Lachnospiraceae</taxon>
        <taxon>Anaerobium</taxon>
    </lineage>
</organism>
<dbReference type="Pfam" id="PF00392">
    <property type="entry name" value="GntR"/>
    <property type="match status" value="1"/>
</dbReference>
<dbReference type="EMBL" id="FMKA01000009">
    <property type="protein sequence ID" value="SCP97236.1"/>
    <property type="molecule type" value="Genomic_DNA"/>
</dbReference>
<proteinExistence type="predicted"/>
<dbReference type="GO" id="GO:0003677">
    <property type="term" value="F:DNA binding"/>
    <property type="evidence" value="ECO:0007669"/>
    <property type="project" value="UniProtKB-KW"/>
</dbReference>
<dbReference type="SUPFAM" id="SSF46785">
    <property type="entry name" value="Winged helix' DNA-binding domain"/>
    <property type="match status" value="1"/>
</dbReference>